<dbReference type="GO" id="GO:0003723">
    <property type="term" value="F:RNA binding"/>
    <property type="evidence" value="ECO:0007669"/>
    <property type="project" value="TreeGrafter"/>
</dbReference>
<feature type="region of interest" description="Disordered" evidence="5">
    <location>
        <begin position="253"/>
        <end position="362"/>
    </location>
</feature>
<gene>
    <name evidence="8" type="ORF">IAR55_001515</name>
</gene>
<keyword evidence="9" id="KW-1185">Reference proteome</keyword>
<evidence type="ECO:0000256" key="4">
    <source>
        <dbReference type="ARBA" id="ARBA00023242"/>
    </source>
</evidence>
<feature type="region of interest" description="Disordered" evidence="5">
    <location>
        <begin position="749"/>
        <end position="771"/>
    </location>
</feature>
<feature type="compositionally biased region" description="Basic and acidic residues" evidence="5">
    <location>
        <begin position="811"/>
        <end position="827"/>
    </location>
</feature>
<name>A0AAW0Z2K2_9TREE</name>
<evidence type="ECO:0000313" key="9">
    <source>
        <dbReference type="Proteomes" id="UP001388673"/>
    </source>
</evidence>
<dbReference type="GO" id="GO:0005730">
    <property type="term" value="C:nucleolus"/>
    <property type="evidence" value="ECO:0007669"/>
    <property type="project" value="UniProtKB-SubCell"/>
</dbReference>
<feature type="region of interest" description="Disordered" evidence="5">
    <location>
        <begin position="811"/>
        <end position="873"/>
    </location>
</feature>
<feature type="compositionally biased region" description="Acidic residues" evidence="5">
    <location>
        <begin position="108"/>
        <end position="128"/>
    </location>
</feature>
<dbReference type="InterPro" id="IPR012580">
    <property type="entry name" value="NUC153"/>
</dbReference>
<feature type="region of interest" description="Disordered" evidence="5">
    <location>
        <begin position="35"/>
        <end position="198"/>
    </location>
</feature>
<feature type="domain" description="ESF1 RRM" evidence="7">
    <location>
        <begin position="369"/>
        <end position="445"/>
    </location>
</feature>
<feature type="compositionally biased region" description="Basic and acidic residues" evidence="5">
    <location>
        <begin position="660"/>
        <end position="671"/>
    </location>
</feature>
<feature type="compositionally biased region" description="Basic and acidic residues" evidence="5">
    <location>
        <begin position="515"/>
        <end position="535"/>
    </location>
</feature>
<feature type="compositionally biased region" description="Basic and acidic residues" evidence="5">
    <location>
        <begin position="759"/>
        <end position="771"/>
    </location>
</feature>
<dbReference type="GO" id="GO:0006364">
    <property type="term" value="P:rRNA processing"/>
    <property type="evidence" value="ECO:0007669"/>
    <property type="project" value="InterPro"/>
</dbReference>
<accession>A0AAW0Z2K2</accession>
<feature type="compositionally biased region" description="Basic and acidic residues" evidence="5">
    <location>
        <begin position="346"/>
        <end position="355"/>
    </location>
</feature>
<feature type="domain" description="ESF1 RRM" evidence="7">
    <location>
        <begin position="195"/>
        <end position="292"/>
    </location>
</feature>
<feature type="region of interest" description="Disordered" evidence="5">
    <location>
        <begin position="569"/>
        <end position="713"/>
    </location>
</feature>
<dbReference type="AlphaFoldDB" id="A0AAW0Z2K2"/>
<evidence type="ECO:0000259" key="6">
    <source>
        <dbReference type="Pfam" id="PF08159"/>
    </source>
</evidence>
<dbReference type="InterPro" id="IPR056750">
    <property type="entry name" value="RRM_ESF1"/>
</dbReference>
<evidence type="ECO:0000256" key="1">
    <source>
        <dbReference type="ARBA" id="ARBA00004604"/>
    </source>
</evidence>
<evidence type="ECO:0000256" key="5">
    <source>
        <dbReference type="SAM" id="MobiDB-lite"/>
    </source>
</evidence>
<dbReference type="InterPro" id="IPR039754">
    <property type="entry name" value="Esf1"/>
</dbReference>
<evidence type="ECO:0000256" key="2">
    <source>
        <dbReference type="ARBA" id="ARBA00009087"/>
    </source>
</evidence>
<keyword evidence="3" id="KW-0175">Coiled coil</keyword>
<reference evidence="8 9" key="1">
    <citation type="journal article" date="2024" name="bioRxiv">
        <title>Comparative genomics of Cryptococcus and Kwoniella reveals pathogenesis evolution and contrasting karyotype dynamics via intercentromeric recombination or chromosome fusion.</title>
        <authorList>
            <person name="Coelho M.A."/>
            <person name="David-Palma M."/>
            <person name="Shea T."/>
            <person name="Bowers K."/>
            <person name="McGinley-Smith S."/>
            <person name="Mohammad A.W."/>
            <person name="Gnirke A."/>
            <person name="Yurkov A.M."/>
            <person name="Nowrousian M."/>
            <person name="Sun S."/>
            <person name="Cuomo C.A."/>
            <person name="Heitman J."/>
        </authorList>
    </citation>
    <scope>NUCLEOTIDE SEQUENCE [LARGE SCALE GENOMIC DNA]</scope>
    <source>
        <strain evidence="8 9">CBS 13917</strain>
    </source>
</reference>
<feature type="compositionally biased region" description="Basic and acidic residues" evidence="5">
    <location>
        <begin position="1"/>
        <end position="16"/>
    </location>
</feature>
<feature type="compositionally biased region" description="Acidic residues" evidence="5">
    <location>
        <begin position="324"/>
        <end position="345"/>
    </location>
</feature>
<evidence type="ECO:0008006" key="10">
    <source>
        <dbReference type="Google" id="ProtNLM"/>
    </source>
</evidence>
<dbReference type="Pfam" id="PF08159">
    <property type="entry name" value="NUC153"/>
    <property type="match status" value="1"/>
</dbReference>
<feature type="compositionally biased region" description="Acidic residues" evidence="5">
    <location>
        <begin position="175"/>
        <end position="191"/>
    </location>
</feature>
<feature type="domain" description="NUC153" evidence="6">
    <location>
        <begin position="778"/>
        <end position="806"/>
    </location>
</feature>
<dbReference type="Proteomes" id="UP001388673">
    <property type="component" value="Unassembled WGS sequence"/>
</dbReference>
<sequence length="873" mass="97594">MSNDPRFARLKTDPRFRRPKQKNLKVEIDERFRDVLESEEFGGKGKGGGSAGARVDKRGRAIGSSHQADQLKRFYRLRSPDTDAQAAETDTPAFVDYARGEGNLSSSGDEDEDEGEDEESEVEEEELEVGGKRRNRLHGIESPSESSDDDDDEDHLQVDLSESDDDDHHESAFPDQDDPADEDEGEEEEESVPATKRIAAVNLDWDNLRAEDLYAVFNSFLLTSATKSKVAAAGEGSGSALGKLTNVKIYPSEFGKERMEREEVEGPGGGIFLSKEKDLEKRRKEKGKGKKREQIQIAAEDSEEGEDEDQISDDEGDNDHSDGEDLGDDDVEEDGSEEEGSEDEDQLPKRSRDLPGQEIDGLEIVSDVESDAGSEDIDMDQLRQYQLQRLRYFYAIATFSTVAAAEYVMNECNGTEFERTANIMDLSYVPEDMEFAEDDVKDEATKEPKGYKGNDFVTDALRHSKVKLTWDQDDPNRVKVTRRALTREEIEEQDFKNLVASSGSESESEPDFDDKDAGVSKAKSGEKKSRKQLMKERTEKLRNLLLANDEDGDGDVWGKAGTAWADELEDIRAGGKGESKATKGKGKKVDGDDMEITFRPGLSASKAGEEKDEENMTTLEKYQLRMKEKKQRKKEKIELRKAEKELGVEGEGEGVAVTKGGKDDFFGSESERESEEEQKKPIKSKSASSKSEIESKKINTKSTELAPHLASSEVDREADLLALMGSDPKPDTNFSMKDILKAEKETVAKRIRHRKKSGKKDEEEKELGPDGWKIDVRDERFKALHEEPEFAIDPSNPHFVKTKAMTDLLAERARIRSSKNPEPETRKSASGVSHPDAISAGARGEKDLNALAQSVKRRMDHNATKAKRKRTRK</sequence>
<dbReference type="PANTHER" id="PTHR12202:SF0">
    <property type="entry name" value="ESF1 HOMOLOG"/>
    <property type="match status" value="1"/>
</dbReference>
<organism evidence="8 9">
    <name type="scientific">Kwoniella newhampshirensis</name>
    <dbReference type="NCBI Taxonomy" id="1651941"/>
    <lineage>
        <taxon>Eukaryota</taxon>
        <taxon>Fungi</taxon>
        <taxon>Dikarya</taxon>
        <taxon>Basidiomycota</taxon>
        <taxon>Agaricomycotina</taxon>
        <taxon>Tremellomycetes</taxon>
        <taxon>Tremellales</taxon>
        <taxon>Cryptococcaceae</taxon>
        <taxon>Kwoniella</taxon>
    </lineage>
</organism>
<dbReference type="KEGG" id="kne:92178774"/>
<evidence type="ECO:0000256" key="3">
    <source>
        <dbReference type="ARBA" id="ARBA00023054"/>
    </source>
</evidence>
<comment type="subcellular location">
    <subcellularLocation>
        <location evidence="1">Nucleus</location>
        <location evidence="1">Nucleolus</location>
    </subcellularLocation>
</comment>
<feature type="compositionally biased region" description="Basic and acidic residues" evidence="5">
    <location>
        <begin position="635"/>
        <end position="647"/>
    </location>
</feature>
<dbReference type="RefSeq" id="XP_066804565.1">
    <property type="nucleotide sequence ID" value="XM_066944642.1"/>
</dbReference>
<feature type="compositionally biased region" description="Acidic residues" evidence="5">
    <location>
        <begin position="300"/>
        <end position="317"/>
    </location>
</feature>
<dbReference type="GeneID" id="92178774"/>
<feature type="compositionally biased region" description="Basic residues" evidence="5">
    <location>
        <begin position="749"/>
        <end position="758"/>
    </location>
</feature>
<proteinExistence type="inferred from homology"/>
<evidence type="ECO:0000259" key="7">
    <source>
        <dbReference type="Pfam" id="PF25121"/>
    </source>
</evidence>
<comment type="caution">
    <text evidence="8">The sequence shown here is derived from an EMBL/GenBank/DDBJ whole genome shotgun (WGS) entry which is preliminary data.</text>
</comment>
<protein>
    <recommendedName>
        <fullName evidence="10">NUC153 domain-containing protein</fullName>
    </recommendedName>
</protein>
<dbReference type="Pfam" id="PF25121">
    <property type="entry name" value="RRM_ESF1"/>
    <property type="match status" value="2"/>
</dbReference>
<feature type="region of interest" description="Disordered" evidence="5">
    <location>
        <begin position="495"/>
        <end position="535"/>
    </location>
</feature>
<evidence type="ECO:0000313" key="8">
    <source>
        <dbReference type="EMBL" id="KAK8864269.1"/>
    </source>
</evidence>
<feature type="region of interest" description="Disordered" evidence="5">
    <location>
        <begin position="1"/>
        <end position="23"/>
    </location>
</feature>
<dbReference type="EMBL" id="JBCAWK010000003">
    <property type="protein sequence ID" value="KAK8864269.1"/>
    <property type="molecule type" value="Genomic_DNA"/>
</dbReference>
<comment type="similarity">
    <text evidence="2">Belongs to the ESF1 family.</text>
</comment>
<keyword evidence="4" id="KW-0539">Nucleus</keyword>
<dbReference type="PANTHER" id="PTHR12202">
    <property type="entry name" value="ESF1 HOMOLOG"/>
    <property type="match status" value="1"/>
</dbReference>
<feature type="compositionally biased region" description="Basic and acidic residues" evidence="5">
    <location>
        <begin position="570"/>
        <end position="591"/>
    </location>
</feature>
<feature type="compositionally biased region" description="Basic residues" evidence="5">
    <location>
        <begin position="855"/>
        <end position="873"/>
    </location>
</feature>